<dbReference type="Proteomes" id="UP000789831">
    <property type="component" value="Unassembled WGS sequence"/>
</dbReference>
<sequence length="48" mass="5446">DPEASQVISSDSKIIRRLSDEAEDEYNHYMEPVKRMEGTTITTTNLSS</sequence>
<protein>
    <submittedName>
        <fullName evidence="1">337_t:CDS:1</fullName>
    </submittedName>
</protein>
<dbReference type="EMBL" id="CAJVPL010007899">
    <property type="protein sequence ID" value="CAG8671860.1"/>
    <property type="molecule type" value="Genomic_DNA"/>
</dbReference>
<evidence type="ECO:0000313" key="2">
    <source>
        <dbReference type="Proteomes" id="UP000789831"/>
    </source>
</evidence>
<name>A0A9N9HGD7_9GLOM</name>
<gene>
    <name evidence="1" type="ORF">AGERDE_LOCUS12293</name>
</gene>
<keyword evidence="2" id="KW-1185">Reference proteome</keyword>
<dbReference type="OrthoDB" id="2426146at2759"/>
<proteinExistence type="predicted"/>
<dbReference type="AlphaFoldDB" id="A0A9N9HGD7"/>
<accession>A0A9N9HGD7</accession>
<feature type="non-terminal residue" evidence="1">
    <location>
        <position position="1"/>
    </location>
</feature>
<evidence type="ECO:0000313" key="1">
    <source>
        <dbReference type="EMBL" id="CAG8671860.1"/>
    </source>
</evidence>
<organism evidence="1 2">
    <name type="scientific">Ambispora gerdemannii</name>
    <dbReference type="NCBI Taxonomy" id="144530"/>
    <lineage>
        <taxon>Eukaryota</taxon>
        <taxon>Fungi</taxon>
        <taxon>Fungi incertae sedis</taxon>
        <taxon>Mucoromycota</taxon>
        <taxon>Glomeromycotina</taxon>
        <taxon>Glomeromycetes</taxon>
        <taxon>Archaeosporales</taxon>
        <taxon>Ambisporaceae</taxon>
        <taxon>Ambispora</taxon>
    </lineage>
</organism>
<comment type="caution">
    <text evidence="1">The sequence shown here is derived from an EMBL/GenBank/DDBJ whole genome shotgun (WGS) entry which is preliminary data.</text>
</comment>
<reference evidence="1" key="1">
    <citation type="submission" date="2021-06" db="EMBL/GenBank/DDBJ databases">
        <authorList>
            <person name="Kallberg Y."/>
            <person name="Tangrot J."/>
            <person name="Rosling A."/>
        </authorList>
    </citation>
    <scope>NUCLEOTIDE SEQUENCE</scope>
    <source>
        <strain evidence="1">MT106</strain>
    </source>
</reference>